<comment type="caution">
    <text evidence="3">The sequence shown here is derived from an EMBL/GenBank/DDBJ whole genome shotgun (WGS) entry which is preliminary data.</text>
</comment>
<name>X6PAN0_RETFI</name>
<dbReference type="InterPro" id="IPR050570">
    <property type="entry name" value="Cell_wall_metabolism_enzyme"/>
</dbReference>
<feature type="compositionally biased region" description="Basic and acidic residues" evidence="1">
    <location>
        <begin position="922"/>
        <end position="932"/>
    </location>
</feature>
<organism evidence="3 4">
    <name type="scientific">Reticulomyxa filosa</name>
    <dbReference type="NCBI Taxonomy" id="46433"/>
    <lineage>
        <taxon>Eukaryota</taxon>
        <taxon>Sar</taxon>
        <taxon>Rhizaria</taxon>
        <taxon>Retaria</taxon>
        <taxon>Foraminifera</taxon>
        <taxon>Monothalamids</taxon>
        <taxon>Reticulomyxidae</taxon>
        <taxon>Reticulomyxa</taxon>
    </lineage>
</organism>
<dbReference type="Gene3D" id="2.70.70.10">
    <property type="entry name" value="Glucose Permease (Domain IIA)"/>
    <property type="match status" value="1"/>
</dbReference>
<dbReference type="AlphaFoldDB" id="X6PAN0"/>
<feature type="compositionally biased region" description="Basic residues" evidence="1">
    <location>
        <begin position="893"/>
        <end position="905"/>
    </location>
</feature>
<sequence>MGESEILLQKLIREVAISKMFLFCEIDYENKLSLLETFVSFLYDFITEYERQKQTRVKKGMSILQTQEMKKQDHNEIGRHTLELKSDSNRDLETGRSTCHANIRFNDSGAALRCKKRFHGEKLEDFELSVVIESLYGKANKLQKSLNFFLRKKKKQDDVWVYLPSTGPLEAWAINTSNYAPMSVRMEFDNEIYDCHWTTEVEQCLQWGCEDSVIVVLFPQSTCQLDQMKAICICKLTRKDNNKTQKKQRAIIGDEDKATFPKLQFYSKVNVLARHDSKYEYLLPFALDFDIRQVLGMSSSPSKDQQQINDGNGDKEKYQCRHRFSFLCSQGPGGTFSHACGSYVNSYDFAVTVGTPVVAPRSGYVVDIEQQRWQHGPELEYEEYCNYVTILHSDGSFCDLVHLRFRSIRVAIGDFVKAGQLVGYGGNTGFSGEPHVHVMVYIYRLVQQPNRFTLLKWQSLPVLFKQFQPSCGRYYGQFSMYYQNNIKKIVKGVYFDEKSQDLDIIHPLDITAWGFVDFTFKPKKPPLSLIDTVDETANRILAFGQCDLTLLRVDVAIIPLCYNGDESDWLIGRLLARGGKKLIDALVSQGLDIMKLLCGEENLNGKEELEEWRNKQIGNTYFVNTEETYLGPKNVLMMVTKGNYFTDCQLLEINRRLLDIQQTMDLTIDIIGLELTRFEQMDRECTNRMLSTIRSVFMDLKYVRRFVICTETLHDAHQYAPLIFQYFPRKPTTDKDGHVYVPHCPCHICSRPSFGLGKFYLQQKIHEHQFAIGEGISEELIHLNGIVIPVPSSSFFHPSCHPEISTDIVPILSFCSPLNNSIHSEDPLNGSAHSNFDSLDTFHDKLYSQLSDSDEIPDADNSPNWQRSRPRNKPKNRKNCHTDPSSSYSCSRSRSRNKRKNKNKNRNTNENKNNKNKNKNKNKNENENDVKSKCIKPTKSKGAKKSASVCFVYFVYLLTFENNDNAYAWSILFSVRGHIGIKPNVQN</sequence>
<reference evidence="3 4" key="1">
    <citation type="journal article" date="2013" name="Curr. Biol.">
        <title>The Genome of the Foraminiferan Reticulomyxa filosa.</title>
        <authorList>
            <person name="Glockner G."/>
            <person name="Hulsmann N."/>
            <person name="Schleicher M."/>
            <person name="Noegel A.A."/>
            <person name="Eichinger L."/>
            <person name="Gallinger C."/>
            <person name="Pawlowski J."/>
            <person name="Sierra R."/>
            <person name="Euteneuer U."/>
            <person name="Pillet L."/>
            <person name="Moustafa A."/>
            <person name="Platzer M."/>
            <person name="Groth M."/>
            <person name="Szafranski K."/>
            <person name="Schliwa M."/>
        </authorList>
    </citation>
    <scope>NUCLEOTIDE SEQUENCE [LARGE SCALE GENOMIC DNA]</scope>
</reference>
<dbReference type="OrthoDB" id="201736at2759"/>
<proteinExistence type="predicted"/>
<dbReference type="Pfam" id="PF01551">
    <property type="entry name" value="Peptidase_M23"/>
    <property type="match status" value="1"/>
</dbReference>
<keyword evidence="4" id="KW-1185">Reference proteome</keyword>
<dbReference type="EMBL" id="ASPP01001874">
    <property type="protein sequence ID" value="ETO35188.1"/>
    <property type="molecule type" value="Genomic_DNA"/>
</dbReference>
<feature type="compositionally biased region" description="Basic residues" evidence="1">
    <location>
        <begin position="868"/>
        <end position="879"/>
    </location>
</feature>
<dbReference type="PANTHER" id="PTHR21666">
    <property type="entry name" value="PEPTIDASE-RELATED"/>
    <property type="match status" value="1"/>
</dbReference>
<accession>X6PAN0</accession>
<dbReference type="CDD" id="cd12797">
    <property type="entry name" value="M23_peptidase"/>
    <property type="match status" value="1"/>
</dbReference>
<dbReference type="InterPro" id="IPR011055">
    <property type="entry name" value="Dup_hybrid_motif"/>
</dbReference>
<dbReference type="InterPro" id="IPR016047">
    <property type="entry name" value="M23ase_b-sheet_dom"/>
</dbReference>
<evidence type="ECO:0000313" key="3">
    <source>
        <dbReference type="EMBL" id="ETO35188.1"/>
    </source>
</evidence>
<gene>
    <name evidence="3" type="ORF">RFI_01885</name>
</gene>
<protein>
    <submittedName>
        <fullName evidence="3">Peptidase</fullName>
    </submittedName>
</protein>
<evidence type="ECO:0000256" key="1">
    <source>
        <dbReference type="SAM" id="MobiDB-lite"/>
    </source>
</evidence>
<feature type="region of interest" description="Disordered" evidence="1">
    <location>
        <begin position="850"/>
        <end position="932"/>
    </location>
</feature>
<feature type="domain" description="M23ase beta-sheet core" evidence="2">
    <location>
        <begin position="345"/>
        <end position="442"/>
    </location>
</feature>
<dbReference type="SUPFAM" id="SSF51261">
    <property type="entry name" value="Duplicated hybrid motif"/>
    <property type="match status" value="1"/>
</dbReference>
<evidence type="ECO:0000259" key="2">
    <source>
        <dbReference type="Pfam" id="PF01551"/>
    </source>
</evidence>
<dbReference type="Proteomes" id="UP000023152">
    <property type="component" value="Unassembled WGS sequence"/>
</dbReference>
<evidence type="ECO:0000313" key="4">
    <source>
        <dbReference type="Proteomes" id="UP000023152"/>
    </source>
</evidence>
<dbReference type="GO" id="GO:0004222">
    <property type="term" value="F:metalloendopeptidase activity"/>
    <property type="evidence" value="ECO:0007669"/>
    <property type="project" value="TreeGrafter"/>
</dbReference>
<dbReference type="PANTHER" id="PTHR21666:SF270">
    <property type="entry name" value="MUREIN HYDROLASE ACTIVATOR ENVC"/>
    <property type="match status" value="1"/>
</dbReference>